<evidence type="ECO:0000313" key="1">
    <source>
        <dbReference type="EMBL" id="UGS34242.1"/>
    </source>
</evidence>
<protein>
    <submittedName>
        <fullName evidence="1">Uncharacterized protein</fullName>
    </submittedName>
</protein>
<accession>A0A9E7BZ86</accession>
<organism evidence="1 2">
    <name type="scientific">Capillimicrobium parvum</name>
    <dbReference type="NCBI Taxonomy" id="2884022"/>
    <lineage>
        <taxon>Bacteria</taxon>
        <taxon>Bacillati</taxon>
        <taxon>Actinomycetota</taxon>
        <taxon>Thermoleophilia</taxon>
        <taxon>Solirubrobacterales</taxon>
        <taxon>Capillimicrobiaceae</taxon>
        <taxon>Capillimicrobium</taxon>
    </lineage>
</organism>
<proteinExistence type="predicted"/>
<dbReference type="Proteomes" id="UP001162834">
    <property type="component" value="Chromosome"/>
</dbReference>
<evidence type="ECO:0000313" key="2">
    <source>
        <dbReference type="Proteomes" id="UP001162834"/>
    </source>
</evidence>
<reference evidence="1" key="1">
    <citation type="journal article" date="2022" name="Int. J. Syst. Evol. Microbiol.">
        <title>Pseudomonas aegrilactucae sp. nov. and Pseudomonas morbosilactucae sp. nov., pathogens causing bacterial rot of lettuce in Japan.</title>
        <authorList>
            <person name="Sawada H."/>
            <person name="Fujikawa T."/>
            <person name="Satou M."/>
        </authorList>
    </citation>
    <scope>NUCLEOTIDE SEQUENCE</scope>
    <source>
        <strain evidence="1">0166_1</strain>
    </source>
</reference>
<dbReference type="EMBL" id="CP087164">
    <property type="protein sequence ID" value="UGS34242.1"/>
    <property type="molecule type" value="Genomic_DNA"/>
</dbReference>
<sequence length="85" mass="9569">MTDDDDRLADPKTDDAKLYLALLEDGMAQSAWWVARKAGVGEHYAMRTLASWADNPNSEWQVIRRDDLGPEVYEAVEDSARRGDA</sequence>
<gene>
    <name evidence="1" type="ORF">DSM104329_00618</name>
</gene>
<keyword evidence="2" id="KW-1185">Reference proteome</keyword>
<dbReference type="AlphaFoldDB" id="A0A9E7BZ86"/>
<name>A0A9E7BZ86_9ACTN</name>
<dbReference type="KEGG" id="sbae:DSM104329_00618"/>
<dbReference type="RefSeq" id="WP_259313931.1">
    <property type="nucleotide sequence ID" value="NZ_CP087164.1"/>
</dbReference>